<organism evidence="1 2">
    <name type="scientific">Meloidogyne hapla</name>
    <name type="common">Root-knot nematode worm</name>
    <dbReference type="NCBI Taxonomy" id="6305"/>
    <lineage>
        <taxon>Eukaryota</taxon>
        <taxon>Metazoa</taxon>
        <taxon>Ecdysozoa</taxon>
        <taxon>Nematoda</taxon>
        <taxon>Chromadorea</taxon>
        <taxon>Rhabditida</taxon>
        <taxon>Tylenchina</taxon>
        <taxon>Tylenchomorpha</taxon>
        <taxon>Tylenchoidea</taxon>
        <taxon>Meloidogynidae</taxon>
        <taxon>Meloidogyninae</taxon>
        <taxon>Meloidogyne</taxon>
    </lineage>
</organism>
<dbReference type="AlphaFoldDB" id="A0A1I8BSL2"/>
<dbReference type="Proteomes" id="UP000095281">
    <property type="component" value="Unplaced"/>
</dbReference>
<proteinExistence type="predicted"/>
<keyword evidence="1" id="KW-1185">Reference proteome</keyword>
<evidence type="ECO:0000313" key="2">
    <source>
        <dbReference type="WBParaSite" id="MhA1_Contig468.frz3.gene30"/>
    </source>
</evidence>
<accession>A0A1I8BSL2</accession>
<protein>
    <submittedName>
        <fullName evidence="2">Uncharacterized protein</fullName>
    </submittedName>
</protein>
<evidence type="ECO:0000313" key="1">
    <source>
        <dbReference type="Proteomes" id="UP000095281"/>
    </source>
</evidence>
<sequence length="69" mass="7674">MLIGHPPFQNVMNVCAGKIRIPSYISKVTPSLFILRMSFFDRELPPTGSKTSLKARTTVLTRMAHPASD</sequence>
<dbReference type="WBParaSite" id="MhA1_Contig468.frz3.gene30">
    <property type="protein sequence ID" value="MhA1_Contig468.frz3.gene30"/>
    <property type="gene ID" value="MhA1_Contig468.frz3.gene30"/>
</dbReference>
<name>A0A1I8BSL2_MELHA</name>
<reference evidence="2" key="1">
    <citation type="submission" date="2016-11" db="UniProtKB">
        <authorList>
            <consortium name="WormBaseParasite"/>
        </authorList>
    </citation>
    <scope>IDENTIFICATION</scope>
</reference>